<name>A0ABD3LY67_9STRA</name>
<dbReference type="InterPro" id="IPR001382">
    <property type="entry name" value="Glyco_hydro_47"/>
</dbReference>
<dbReference type="GO" id="GO:0005783">
    <property type="term" value="C:endoplasmic reticulum"/>
    <property type="evidence" value="ECO:0007669"/>
    <property type="project" value="UniProtKB-SubCell"/>
</dbReference>
<dbReference type="SUPFAM" id="SSF48225">
    <property type="entry name" value="Seven-hairpin glycosidases"/>
    <property type="match status" value="1"/>
</dbReference>
<keyword evidence="6" id="KW-0106">Calcium</keyword>
<feature type="region of interest" description="Disordered" evidence="8">
    <location>
        <begin position="109"/>
        <end position="133"/>
    </location>
</feature>
<evidence type="ECO:0000256" key="8">
    <source>
        <dbReference type="SAM" id="MobiDB-lite"/>
    </source>
</evidence>
<organism evidence="10 11">
    <name type="scientific">Discostella pseudostelligera</name>
    <dbReference type="NCBI Taxonomy" id="259834"/>
    <lineage>
        <taxon>Eukaryota</taxon>
        <taxon>Sar</taxon>
        <taxon>Stramenopiles</taxon>
        <taxon>Ochrophyta</taxon>
        <taxon>Bacillariophyta</taxon>
        <taxon>Coscinodiscophyceae</taxon>
        <taxon>Thalassiosirophycidae</taxon>
        <taxon>Stephanodiscales</taxon>
        <taxon>Stephanodiscaceae</taxon>
        <taxon>Discostella</taxon>
    </lineage>
</organism>
<keyword evidence="9" id="KW-0732">Signal</keyword>
<dbReference type="PANTHER" id="PTHR45679">
    <property type="entry name" value="ER DEGRADATION-ENHANCING ALPHA-MANNOSIDASE-LIKE PROTEIN 2"/>
    <property type="match status" value="1"/>
</dbReference>
<evidence type="ECO:0000256" key="6">
    <source>
        <dbReference type="PIRSR" id="PIRSR601382-2"/>
    </source>
</evidence>
<feature type="signal peptide" evidence="9">
    <location>
        <begin position="1"/>
        <end position="27"/>
    </location>
</feature>
<keyword evidence="7" id="KW-0326">Glycosidase</keyword>
<evidence type="ECO:0000256" key="4">
    <source>
        <dbReference type="ARBA" id="ARBA00023180"/>
    </source>
</evidence>
<keyword evidence="4" id="KW-0325">Glycoprotein</keyword>
<dbReference type="Pfam" id="PF13832">
    <property type="entry name" value="zf-HC5HC2H_2"/>
    <property type="match status" value="1"/>
</dbReference>
<dbReference type="EC" id="3.2.1.-" evidence="7"/>
<evidence type="ECO:0000256" key="2">
    <source>
        <dbReference type="ARBA" id="ARBA00007658"/>
    </source>
</evidence>
<feature type="active site" evidence="5">
    <location>
        <position position="719"/>
    </location>
</feature>
<dbReference type="PANTHER" id="PTHR45679:SF6">
    <property type="entry name" value="ER DEGRADATION-ENHANCING ALPHA-MANNOSIDASE-LIKE PROTEIN 2"/>
    <property type="match status" value="1"/>
</dbReference>
<keyword evidence="6" id="KW-0479">Metal-binding</keyword>
<feature type="chain" id="PRO_5044770656" description="alpha-1,2-Mannosidase" evidence="9">
    <location>
        <begin position="28"/>
        <end position="2182"/>
    </location>
</feature>
<keyword evidence="11" id="KW-1185">Reference proteome</keyword>
<comment type="caution">
    <text evidence="10">The sequence shown here is derived from an EMBL/GenBank/DDBJ whole genome shotgun (WGS) entry which is preliminary data.</text>
</comment>
<sequence length="2182" mass="242251">MKLPFLLFALAALTVFCATQLWTIASASSSSSGNQWLNKGGNEDDSVGGGGYLKLSDIFPFLGNNNIHTTDINDKSVIGARNNNNFQFPSGSLSSFLQNLQQTLTLNSQTTALDSSKGNAKDRRSSDEETPNRRKVLYELSVRSHYARLLQDHEHNNGSVPSIDFTIDTCEYYNDGMQSSFDARNTMDGGEEGSSSSILSRFSHWTYRYCPKQSLSQIHLEPIAITDHWDAAKQHHNDNNDAVEVLKLPPNSILSDKIQFLIPTVIDLGAYLSPLSPDYESYSSSIWGHDEAETQIRTDSIEYYVGGDACNGSMERHSKVIYDQECCHRKHHSMMDEFFQNHGNVMIRSAEEPKPCRYVLRACKTCPLDGEENATETLDISAEEPIHSIDPSDVRHLLQSLLQGNPLGDDDTFPPMPPSQIEENKQLLRSMFTHAYDSYFYNAFPASELKPLTCSPGVFDLVRVPALTLIDTLDTFIILGNYTEFARSVERLRYLDEKMKREFQLSIEGGAGGAKKEKGLREGEAGGIFSVDQNVSVFETTIRILGGLLSAHQMALAFMANRVSKSDVWDSYGDILNSTDAGTVVDHDDSHACVLESLDCPTARRRANGNDNERDIVSPSWEYDGFLLVLAHDVGKRLLYAFDTETGVMASLAGAGSLSLEFELLSRLTGDRSFGEAAKSATRALWSRRSPQLDLLGKHIDVHSGEWTEIVSGVGSNSDSFYEYLIKHYLLFPEDSDFWKMFSVAYAGVREHSRVGDWYVDVSMGQGLTGHVRYVFESLMAFFPGLQVLMGEMVPSARTANAFFSVRELLGLLPERFDFIRWRTEDSGNVHPLRPELLESCYFLHRASIGLHGSTRGPCCNTNSSLTTSSWLWAADFALRAVNQLSWTPCGFATVANVGRTTTGSVVTDPQTFQPLYKARLQNDMPSYFLSETIKYLFLTFDSDNNVLHNDNEREWIFTTEAHPIHYVESVAVGDNRLDTQLDQVRTLLKEIVSNSSLPLVDNWFSVGQTMPLNESTITHEEKSGVFLESGPALRKKLISAADTASFGIFSLEVSAINQARSQFDHGKEGLRKQCPNYHQPDLQWTHALHGDSFDYSTREHLFMLSHDQSSKADVDERMLTALFSACFYGTDFYASGIVGDSDLSCPVSDTQDDNENAKMNRSQSDIIPGATRYDMGGSLGAFDNGLFRQPEPEKDLFNRNKWTQKGGRINKGGTKEERTRDEGWSMMFMLALFFNEYSCKHNDANLNPRFISLQSVDATHQQSNEGIFDDQDNGDRSCTDDSTSNEDEGSQRDLQNPISPDDLIVQILARLDSPSYNQALYQDAKARLPQKLVRTMPRDIDDLHAITHCQEELHSPFGDFRGPFGFGRYENSQSRGNYCDPDLVNISCRTSGALAAARRSDDPGAIELNAQIPLPPSIDSVLCSSDVAHAQNPSARWAELLSQGTDNGRMLTQLPFHWGGRNDDTRVCSSDDQMTPSASEAAHTKQIGSDNEWHKLTESRSRANAQLDLATSCMRKWRISMKVGGVSSRTTLFPSSSVYDARSSEPGKARKIMRPMLCLARLPQSTQSGETVSTEMASEMDSAGLAQRLGSYDCRYVDNLINPKKDGFGRAKRIELGRTRIVWSNLIQGDASQNNRNRVTYNSLITGKKLDATQFKRPLDVKVGVRLNGRIIMEEALQEDPTVTISNPRKRKHSTRQTESEGHVTIASVECPDFRTIDEIDAAINNTPGRRSESRRIGSKCNKSVVYVEVEGNTRSQSNLERNEIIAGLLKFSQKKSAQKKVKRSASGGSILTETAHNMVLGGDQAVMKYIPPRIACIPTEDGLVRTLCLEAGNMVGKSVNKVLGNIANDESKRMCTICWSDEDSENEGVRECAKCGLLAHSTCCYEKGDFVTESNGNSPSISRSLSAQETIPDAKNTHLDTGRDDNECDLQWNCAVCCHNTEMKPRRNARMPSRFVDGETYSSPNHGYGNCASNNMPGPQCSLCPHRGGAMSRLLPQNGAIQCQTRWVHEVCRIWTGVNNSHEFDSKSSSVSHGFHSSSTCALCGIGGGIDKRSTSCNVGLTRCAARGCLVSFHPMCALLATKSKERMEDISAHAKTVRTRMTRQTTGQCVGSTKRDENENIEADKNLCNEYTLQLVHLTSARAAGERETKSVIPIAFCGIHNPRRDDFLYGCPPGGTVI</sequence>
<dbReference type="Gene3D" id="1.50.10.10">
    <property type="match status" value="1"/>
</dbReference>
<accession>A0ABD3LY67</accession>
<evidence type="ECO:0000256" key="5">
    <source>
        <dbReference type="PIRSR" id="PIRSR601382-1"/>
    </source>
</evidence>
<feature type="active site" evidence="5">
    <location>
        <position position="836"/>
    </location>
</feature>
<feature type="compositionally biased region" description="Basic and acidic residues" evidence="8">
    <location>
        <begin position="119"/>
        <end position="132"/>
    </location>
</feature>
<comment type="similarity">
    <text evidence="2 7">Belongs to the glycosyl hydrolase 47 family.</text>
</comment>
<evidence type="ECO:0000313" key="10">
    <source>
        <dbReference type="EMBL" id="KAL3756685.1"/>
    </source>
</evidence>
<dbReference type="InterPro" id="IPR012341">
    <property type="entry name" value="6hp_glycosidase-like_sf"/>
</dbReference>
<dbReference type="InterPro" id="IPR044674">
    <property type="entry name" value="EDEM1/2/3"/>
</dbReference>
<comment type="subcellular location">
    <subcellularLocation>
        <location evidence="1">Endoplasmic reticulum</location>
    </subcellularLocation>
</comment>
<evidence type="ECO:0000256" key="7">
    <source>
        <dbReference type="RuleBase" id="RU361193"/>
    </source>
</evidence>
<gene>
    <name evidence="10" type="ORF">ACHAWU_002588</name>
</gene>
<evidence type="ECO:0000256" key="3">
    <source>
        <dbReference type="ARBA" id="ARBA00022824"/>
    </source>
</evidence>
<feature type="active site" description="Proton donor" evidence="5">
    <location>
        <position position="539"/>
    </location>
</feature>
<keyword evidence="3" id="KW-0256">Endoplasmic reticulum</keyword>
<dbReference type="InterPro" id="IPR036026">
    <property type="entry name" value="Seven-hairpin_glycosidases"/>
</dbReference>
<dbReference type="PRINTS" id="PR00747">
    <property type="entry name" value="GLYHDRLASE47"/>
</dbReference>
<evidence type="ECO:0000313" key="11">
    <source>
        <dbReference type="Proteomes" id="UP001530293"/>
    </source>
</evidence>
<protein>
    <recommendedName>
        <fullName evidence="7">alpha-1,2-Mannosidase</fullName>
        <ecNumber evidence="7">3.2.1.-</ecNumber>
    </recommendedName>
</protein>
<dbReference type="EMBL" id="JALLBG020000299">
    <property type="protein sequence ID" value="KAL3756685.1"/>
    <property type="molecule type" value="Genomic_DNA"/>
</dbReference>
<reference evidence="10 11" key="1">
    <citation type="submission" date="2024-10" db="EMBL/GenBank/DDBJ databases">
        <title>Updated reference genomes for cyclostephanoid diatoms.</title>
        <authorList>
            <person name="Roberts W.R."/>
            <person name="Alverson A.J."/>
        </authorList>
    </citation>
    <scope>NUCLEOTIDE SEQUENCE [LARGE SCALE GENOMIC DNA]</scope>
    <source>
        <strain evidence="10 11">AJA232-27</strain>
    </source>
</reference>
<proteinExistence type="inferred from homology"/>
<comment type="cofactor">
    <cofactor evidence="6">
        <name>Ca(2+)</name>
        <dbReference type="ChEBI" id="CHEBI:29108"/>
    </cofactor>
</comment>
<feature type="active site" description="Proton donor" evidence="5">
    <location>
        <position position="815"/>
    </location>
</feature>
<evidence type="ECO:0000256" key="1">
    <source>
        <dbReference type="ARBA" id="ARBA00004240"/>
    </source>
</evidence>
<evidence type="ECO:0000256" key="9">
    <source>
        <dbReference type="SAM" id="SignalP"/>
    </source>
</evidence>
<keyword evidence="7" id="KW-0378">Hydrolase</keyword>
<feature type="binding site" evidence="6">
    <location>
        <position position="960"/>
    </location>
    <ligand>
        <name>Ca(2+)</name>
        <dbReference type="ChEBI" id="CHEBI:29108"/>
    </ligand>
</feature>
<dbReference type="Proteomes" id="UP001530293">
    <property type="component" value="Unassembled WGS sequence"/>
</dbReference>
<feature type="region of interest" description="Disordered" evidence="8">
    <location>
        <begin position="1265"/>
        <end position="1299"/>
    </location>
</feature>
<dbReference type="Pfam" id="PF01532">
    <property type="entry name" value="Glyco_hydro_47"/>
    <property type="match status" value="1"/>
</dbReference>
<dbReference type="GO" id="GO:0016798">
    <property type="term" value="F:hydrolase activity, acting on glycosyl bonds"/>
    <property type="evidence" value="ECO:0007669"/>
    <property type="project" value="UniProtKB-KW"/>
</dbReference>